<name>A0A8I1SLB8_9BACI</name>
<dbReference type="Pfam" id="PF02830">
    <property type="entry name" value="V4R"/>
    <property type="match status" value="1"/>
</dbReference>
<dbReference type="InterPro" id="IPR042070">
    <property type="entry name" value="PucR_C-HTH_sf"/>
</dbReference>
<dbReference type="Pfam" id="PF17853">
    <property type="entry name" value="GGDEF_2"/>
    <property type="match status" value="1"/>
</dbReference>
<feature type="coiled-coil region" evidence="2">
    <location>
        <begin position="195"/>
        <end position="222"/>
    </location>
</feature>
<evidence type="ECO:0000256" key="2">
    <source>
        <dbReference type="SAM" id="Coils"/>
    </source>
</evidence>
<proteinExistence type="inferred from homology"/>
<comment type="similarity">
    <text evidence="1">Belongs to the CdaR family.</text>
</comment>
<dbReference type="PANTHER" id="PTHR33744:SF1">
    <property type="entry name" value="DNA-BINDING TRANSCRIPTIONAL ACTIVATOR ADER"/>
    <property type="match status" value="1"/>
</dbReference>
<dbReference type="InterPro" id="IPR051448">
    <property type="entry name" value="CdaR-like_regulators"/>
</dbReference>
<dbReference type="RefSeq" id="WP_206782450.1">
    <property type="nucleotide sequence ID" value="NZ_CM125968.1"/>
</dbReference>
<dbReference type="GeneID" id="93682093"/>
<dbReference type="PANTHER" id="PTHR33744">
    <property type="entry name" value="CARBOHYDRATE DIACID REGULATOR"/>
    <property type="match status" value="1"/>
</dbReference>
<dbReference type="Gene3D" id="3.30.1380.20">
    <property type="entry name" value="Trafficking protein particle complex subunit 3"/>
    <property type="match status" value="1"/>
</dbReference>
<keyword evidence="2" id="KW-0175">Coiled coil</keyword>
<comment type="caution">
    <text evidence="4">The sequence shown here is derived from an EMBL/GenBank/DDBJ whole genome shotgun (WGS) entry which is preliminary data.</text>
</comment>
<organism evidence="4 5">
    <name type="scientific">Priestia flexa</name>
    <dbReference type="NCBI Taxonomy" id="86664"/>
    <lineage>
        <taxon>Bacteria</taxon>
        <taxon>Bacillati</taxon>
        <taxon>Bacillota</taxon>
        <taxon>Bacilli</taxon>
        <taxon>Bacillales</taxon>
        <taxon>Bacillaceae</taxon>
        <taxon>Priestia</taxon>
    </lineage>
</organism>
<protein>
    <submittedName>
        <fullName evidence="4">XylR N-terminal domain-containing protein</fullName>
    </submittedName>
</protein>
<dbReference type="Pfam" id="PF06505">
    <property type="entry name" value="XylR_N"/>
    <property type="match status" value="1"/>
</dbReference>
<gene>
    <name evidence="4" type="ORF">JF537_08250</name>
</gene>
<dbReference type="Proteomes" id="UP000664578">
    <property type="component" value="Unassembled WGS sequence"/>
</dbReference>
<sequence length="604" mass="70396">MKAYQLLFDKLIDINPRTGMIKFNGKRMTLVSVEALGILRRDLVNTLGSARAKGFLMRYGWACGFKDGETIEEMYQWDSKQELLLAGPYLHTLEGTATVEPDIIEFDEKSLHFTGQWGNSFEVIEHINYFGKSKDPICWILVGYASGYLTKTFGEKVVVYEEACEGKGDPHCRFVAKTVDSNDEHQQKNLRYYESETLLSELDRAYKEVQELNENIIESESVQKQLTDMLLEDKDIFDTVKVMAETLQKSIIIDYFHDKVEGFFIKNCDQLLYNKWNRSKEMSKEFEDNIEIFPIRAHDMPLGQMIVIGNKKLDKKERMIIQRSLMVCTVQIFHQRKLLKSIGEKKEYFFEEILNNKYNQNALQRYMNVFDFNPNVPNRILTLKVYPESKKEEVLQYLISAYPNIDIFLKDNYIIMIFSEEKILGIEEFSKNIYSDIQNKFKHAKIYISLGRVAKNLKDLAKSYQDACHICDFIQLTYPTGSRVTYFEELEPVIMLLKGGNQEEMVDFCQNTIGKLVEYDRFNQGNLVITLKSYLDFNGNLQQTADDLHLSIAGLRYRLEKIESFCQVDLKTGAGRFKYQLAIGVYFALQIINENFSFESWKAL</sequence>
<dbReference type="Pfam" id="PF13556">
    <property type="entry name" value="HTH_30"/>
    <property type="match status" value="1"/>
</dbReference>
<feature type="domain" description="4-vinyl reductase 4VR" evidence="3">
    <location>
        <begin position="116"/>
        <end position="178"/>
    </location>
</feature>
<dbReference type="InterPro" id="IPR024096">
    <property type="entry name" value="NO_sig/Golgi_transp_ligand-bd"/>
</dbReference>
<evidence type="ECO:0000313" key="4">
    <source>
        <dbReference type="EMBL" id="MBN8251567.1"/>
    </source>
</evidence>
<dbReference type="InterPro" id="IPR004096">
    <property type="entry name" value="V4R"/>
</dbReference>
<evidence type="ECO:0000256" key="1">
    <source>
        <dbReference type="ARBA" id="ARBA00006754"/>
    </source>
</evidence>
<accession>A0A8I1SLB8</accession>
<dbReference type="InterPro" id="IPR041522">
    <property type="entry name" value="CdaR_GGDEF"/>
</dbReference>
<dbReference type="InterPro" id="IPR025736">
    <property type="entry name" value="PucR_C-HTH_dom"/>
</dbReference>
<dbReference type="SUPFAM" id="SSF111126">
    <property type="entry name" value="Ligand-binding domain in the NO signalling and Golgi transport"/>
    <property type="match status" value="1"/>
</dbReference>
<evidence type="ECO:0000259" key="3">
    <source>
        <dbReference type="SMART" id="SM00989"/>
    </source>
</evidence>
<dbReference type="InterPro" id="IPR010523">
    <property type="entry name" value="XylR_N"/>
</dbReference>
<reference evidence="4" key="1">
    <citation type="submission" date="2020-12" db="EMBL/GenBank/DDBJ databases">
        <title>PHA producing bacteria isolated from mangrove.</title>
        <authorList>
            <person name="Zheng W."/>
            <person name="Yu S."/>
            <person name="Huang Y."/>
        </authorList>
    </citation>
    <scope>NUCLEOTIDE SEQUENCE</scope>
    <source>
        <strain evidence="4">GN22-4</strain>
    </source>
</reference>
<dbReference type="Gene3D" id="1.10.10.2840">
    <property type="entry name" value="PucR C-terminal helix-turn-helix domain"/>
    <property type="match status" value="1"/>
</dbReference>
<evidence type="ECO:0000313" key="5">
    <source>
        <dbReference type="Proteomes" id="UP000664578"/>
    </source>
</evidence>
<dbReference type="AlphaFoldDB" id="A0A8I1SLB8"/>
<dbReference type="EMBL" id="JAEMWV010000003">
    <property type="protein sequence ID" value="MBN8251567.1"/>
    <property type="molecule type" value="Genomic_DNA"/>
</dbReference>
<dbReference type="SMART" id="SM00989">
    <property type="entry name" value="V4R"/>
    <property type="match status" value="1"/>
</dbReference>